<dbReference type="RefSeq" id="WP_366922628.1">
    <property type="nucleotide sequence ID" value="NZ_CP121694.1"/>
</dbReference>
<dbReference type="EC" id="2.7.7.7" evidence="3"/>
<dbReference type="Gene3D" id="3.30.460.10">
    <property type="entry name" value="Beta Polymerase, domain 2"/>
    <property type="match status" value="1"/>
</dbReference>
<dbReference type="SUPFAM" id="SSF89550">
    <property type="entry name" value="PHP domain-like"/>
    <property type="match status" value="1"/>
</dbReference>
<evidence type="ECO:0000313" key="26">
    <source>
        <dbReference type="Proteomes" id="UP001329915"/>
    </source>
</evidence>
<keyword evidence="8" id="KW-0808">Transferase</keyword>
<comment type="function">
    <text evidence="20">Repair polymerase that plays a key role in base-excision repair. During this process, the damaged base is excised by specific DNA glycosylases, the DNA backbone is nicked at the abasic site by an apurinic/apyrimidic (AP) endonuclease, and POLB removes 5'-deoxyribose-phosphate from the preincised AP site acting as a 5'-deoxyribose-phosphate lyase (5'-dRP lyase); through its DNA polymerase activity, it adds one nucleotide to the 3' end of the arising single-nucleotide gap. Conducts 'gap-filling' DNA synthesis in a stepwise distributive fashion rather than in a processive fashion as for other DNA polymerases. It is also able to cleave sugar-phosphate bonds 3' to an intact AP site, acting as an AP lyase.</text>
</comment>
<keyword evidence="12" id="KW-0832">Ubl conjugation</keyword>
<dbReference type="Gene3D" id="1.10.150.20">
    <property type="entry name" value="5' to 3' exonuclease, C-terminal subdomain"/>
    <property type="match status" value="1"/>
</dbReference>
<dbReference type="KEGG" id="dbc:MFMK1_003101"/>
<evidence type="ECO:0000256" key="11">
    <source>
        <dbReference type="ARBA" id="ARBA00022763"/>
    </source>
</evidence>
<feature type="domain" description="Helix-hairpin-helix DNA-binding motif class 1" evidence="22">
    <location>
        <begin position="126"/>
        <end position="145"/>
    </location>
</feature>
<dbReference type="EMBL" id="CP121694">
    <property type="protein sequence ID" value="WRO23245.1"/>
    <property type="molecule type" value="Genomic_DNA"/>
</dbReference>
<comment type="catalytic activity">
    <reaction evidence="19">
        <text>a 5'-end 2'-deoxyribose-2'-deoxyribonucleotide-DNA = (2E,4S)-4-hydroxypenten-2-al-5-phosphate + a 5'-end 5'-phospho-2'-deoxyribonucleoside-DNA + H(+)</text>
        <dbReference type="Rhea" id="RHEA:76255"/>
        <dbReference type="Rhea" id="RHEA-COMP:13180"/>
        <dbReference type="Rhea" id="RHEA-COMP:18657"/>
        <dbReference type="ChEBI" id="CHEBI:15378"/>
        <dbReference type="ChEBI" id="CHEBI:136412"/>
        <dbReference type="ChEBI" id="CHEBI:195194"/>
        <dbReference type="ChEBI" id="CHEBI:195195"/>
    </reaction>
</comment>
<evidence type="ECO:0000256" key="19">
    <source>
        <dbReference type="ARBA" id="ARBA00044678"/>
    </source>
</evidence>
<dbReference type="GO" id="GO:0005829">
    <property type="term" value="C:cytosol"/>
    <property type="evidence" value="ECO:0007669"/>
    <property type="project" value="TreeGrafter"/>
</dbReference>
<protein>
    <recommendedName>
        <fullName evidence="5">DNA polymerase beta</fullName>
        <ecNumber evidence="3">2.7.7.7</ecNumber>
        <ecNumber evidence="4">4.2.99.18</ecNumber>
    </recommendedName>
    <alternativeName>
        <fullName evidence="16">5'-deoxyribose-phosphate lyase</fullName>
    </alternativeName>
    <alternativeName>
        <fullName evidence="17">AP lyase</fullName>
    </alternativeName>
</protein>
<dbReference type="InterPro" id="IPR027421">
    <property type="entry name" value="DNA_pol_lamdba_lyase_dom_sf"/>
</dbReference>
<dbReference type="CDD" id="cd00141">
    <property type="entry name" value="NT_POLXc"/>
    <property type="match status" value="1"/>
</dbReference>
<evidence type="ECO:0000259" key="22">
    <source>
        <dbReference type="SMART" id="SM00278"/>
    </source>
</evidence>
<dbReference type="SMART" id="SM00278">
    <property type="entry name" value="HhH1"/>
    <property type="match status" value="3"/>
</dbReference>
<comment type="catalytic activity">
    <reaction evidence="18">
        <text>2'-deoxyribonucleotide-(2'-deoxyribose 5'-phosphate)-2'-deoxyribonucleotide-DNA = a 3'-end 2'-deoxyribonucleotide-(2,3-dehydro-2,3-deoxyribose 5'-phosphate)-DNA + a 5'-end 5'-phospho-2'-deoxyribonucleoside-DNA + H(+)</text>
        <dbReference type="Rhea" id="RHEA:66592"/>
        <dbReference type="Rhea" id="RHEA-COMP:13180"/>
        <dbReference type="Rhea" id="RHEA-COMP:16897"/>
        <dbReference type="Rhea" id="RHEA-COMP:17067"/>
        <dbReference type="ChEBI" id="CHEBI:15378"/>
        <dbReference type="ChEBI" id="CHEBI:136412"/>
        <dbReference type="ChEBI" id="CHEBI:157695"/>
        <dbReference type="ChEBI" id="CHEBI:167181"/>
        <dbReference type="EC" id="4.2.99.18"/>
    </reaction>
</comment>
<dbReference type="SMART" id="SM00481">
    <property type="entry name" value="POLIIIAc"/>
    <property type="match status" value="1"/>
</dbReference>
<dbReference type="InterPro" id="IPR004013">
    <property type="entry name" value="PHP_dom"/>
</dbReference>
<proteinExistence type="predicted"/>
<evidence type="ECO:0000256" key="13">
    <source>
        <dbReference type="ARBA" id="ARBA00022932"/>
    </source>
</evidence>
<dbReference type="Gene3D" id="3.30.210.10">
    <property type="entry name" value="DNA polymerase, thumb domain"/>
    <property type="match status" value="1"/>
</dbReference>
<evidence type="ECO:0000256" key="4">
    <source>
        <dbReference type="ARBA" id="ARBA00012720"/>
    </source>
</evidence>
<dbReference type="InterPro" id="IPR016195">
    <property type="entry name" value="Pol/histidinol_Pase-like"/>
</dbReference>
<dbReference type="InterPro" id="IPR028207">
    <property type="entry name" value="DNA_pol_B_palm_palm"/>
</dbReference>
<feature type="domain" description="Helix-hairpin-helix DNA-binding motif class 1" evidence="22">
    <location>
        <begin position="91"/>
        <end position="110"/>
    </location>
</feature>
<evidence type="ECO:0000259" key="24">
    <source>
        <dbReference type="SMART" id="SM00483"/>
    </source>
</evidence>
<evidence type="ECO:0000256" key="10">
    <source>
        <dbReference type="ARBA" id="ARBA00022705"/>
    </source>
</evidence>
<evidence type="ECO:0000256" key="3">
    <source>
        <dbReference type="ARBA" id="ARBA00012417"/>
    </source>
</evidence>
<dbReference type="Proteomes" id="UP001329915">
    <property type="component" value="Chromosome"/>
</dbReference>
<feature type="domain" description="Helix-hairpin-helix DNA-binding motif class 1" evidence="22">
    <location>
        <begin position="51"/>
        <end position="70"/>
    </location>
</feature>
<dbReference type="Gene3D" id="1.10.150.110">
    <property type="entry name" value="DNA polymerase beta, N-terminal domain-like"/>
    <property type="match status" value="1"/>
</dbReference>
<keyword evidence="6" id="KW-0488">Methylation</keyword>
<evidence type="ECO:0000256" key="14">
    <source>
        <dbReference type="ARBA" id="ARBA00023053"/>
    </source>
</evidence>
<dbReference type="CDD" id="cd07436">
    <property type="entry name" value="PHP_PolX"/>
    <property type="match status" value="1"/>
</dbReference>
<keyword evidence="11" id="KW-0227">DNA damage</keyword>
<dbReference type="InterPro" id="IPR029398">
    <property type="entry name" value="PolB_thumb"/>
</dbReference>
<dbReference type="InterPro" id="IPR047967">
    <property type="entry name" value="PolX_PHP"/>
</dbReference>
<dbReference type="PANTHER" id="PTHR36928">
    <property type="entry name" value="PHOSPHATASE YCDX-RELATED"/>
    <property type="match status" value="1"/>
</dbReference>
<keyword evidence="10" id="KW-0235">DNA replication</keyword>
<keyword evidence="25" id="KW-0378">Hydrolase</keyword>
<keyword evidence="14" id="KW-0915">Sodium</keyword>
<keyword evidence="9" id="KW-0548">Nucleotidyltransferase</keyword>
<dbReference type="SMART" id="SM00483">
    <property type="entry name" value="POLXc"/>
    <property type="match status" value="1"/>
</dbReference>
<feature type="domain" description="Polymerase/histidinol phosphatase N-terminal" evidence="23">
    <location>
        <begin position="337"/>
        <end position="416"/>
    </location>
</feature>
<dbReference type="InterPro" id="IPR022311">
    <property type="entry name" value="PolX-like"/>
</dbReference>
<dbReference type="Pfam" id="PF14792">
    <property type="entry name" value="DNA_pol_B_palm"/>
    <property type="match status" value="1"/>
</dbReference>
<dbReference type="InterPro" id="IPR003141">
    <property type="entry name" value="Pol/His_phosphatase_N"/>
</dbReference>
<dbReference type="GO" id="GO:0008270">
    <property type="term" value="F:zinc ion binding"/>
    <property type="evidence" value="ECO:0007669"/>
    <property type="project" value="TreeGrafter"/>
</dbReference>
<sequence>MTNLEVAWVLNDIAGLLEIGQDNVFKVRAYQKAARVVRRLNEDLTMLYQEGRLREVPGIGSNIEAKIKELLETGQCEYYLELRRNVPEILREMVRIPNVGVKSAKLIYKELAPDSLDDLQKLVQERKIRKLSGMGSKTELSILRGIDLLRRGSGETPLGVAKSVAEEIVKGMKEIKEINRLEIAGSVRRGKDMVGDVDIIIATDQPIKVGEILARHPQVREVLALGETKVSVRTWLGIQVDFRLVTDKQFVTAKHHFTGSKEHNVRLRHIAKEMCLKINEYGVWEDAELIAVDSEKEIYQRLGLQYIPPELREDGGEVEAAASGSLPELVTLNDIKGDLHLHTRWSDGVNTLEEMAQAAKQRGYQYMAITDHSRSLKIAGGLSIERLREQRREIDELNQRLAPFRIFAGVEADILTDGSLDYPDEMLREMDIVIASVHSRFRMEEDQMTKRIIKALSNPWVNLLAHPTGRLLGRRPGYAVNINAVLEAAKDEGKGVEINSSPDRLDLRDEHVRLAKDMGIPIVINTDAHDIVRLGEMAYGVITARRGWLEAGDVVNAWDRKKVSAWLKGGK</sequence>
<dbReference type="SUPFAM" id="SSF81301">
    <property type="entry name" value="Nucleotidyltransferase"/>
    <property type="match status" value="1"/>
</dbReference>
<dbReference type="AlphaFoldDB" id="A0AAU0UQM1"/>
<feature type="domain" description="DNA-directed DNA polymerase X" evidence="24">
    <location>
        <begin position="1"/>
        <end position="313"/>
    </location>
</feature>
<evidence type="ECO:0000256" key="5">
    <source>
        <dbReference type="ARBA" id="ARBA00020020"/>
    </source>
</evidence>
<dbReference type="GO" id="GO:0004527">
    <property type="term" value="F:exonuclease activity"/>
    <property type="evidence" value="ECO:0007669"/>
    <property type="project" value="UniProtKB-KW"/>
</dbReference>
<dbReference type="GO" id="GO:0003677">
    <property type="term" value="F:DNA binding"/>
    <property type="evidence" value="ECO:0007669"/>
    <property type="project" value="InterPro"/>
</dbReference>
<evidence type="ECO:0000256" key="20">
    <source>
        <dbReference type="ARBA" id="ARBA00045548"/>
    </source>
</evidence>
<dbReference type="InterPro" id="IPR010996">
    <property type="entry name" value="HHH_MUS81"/>
</dbReference>
<dbReference type="InterPro" id="IPR002054">
    <property type="entry name" value="DNA-dir_DNA_pol_X"/>
</dbReference>
<evidence type="ECO:0000256" key="12">
    <source>
        <dbReference type="ARBA" id="ARBA00022843"/>
    </source>
</evidence>
<organism evidence="25 26">
    <name type="scientific">Metallumcola ferriviriculae</name>
    <dbReference type="NCBI Taxonomy" id="3039180"/>
    <lineage>
        <taxon>Bacteria</taxon>
        <taxon>Bacillati</taxon>
        <taxon>Bacillota</taxon>
        <taxon>Clostridia</taxon>
        <taxon>Neomoorellales</taxon>
        <taxon>Desulfitibacteraceae</taxon>
        <taxon>Metallumcola</taxon>
    </lineage>
</organism>
<comment type="cofactor">
    <cofactor evidence="1">
        <name>Mg(2+)</name>
        <dbReference type="ChEBI" id="CHEBI:18420"/>
    </cofactor>
</comment>
<dbReference type="InterPro" id="IPR050243">
    <property type="entry name" value="PHP_phosphatase"/>
</dbReference>
<keyword evidence="7" id="KW-0237">DNA synthesis</keyword>
<comment type="catalytic activity">
    <reaction evidence="21">
        <text>DNA(n) + a 2'-deoxyribonucleoside 5'-triphosphate = DNA(n+1) + diphosphate</text>
        <dbReference type="Rhea" id="RHEA:22508"/>
        <dbReference type="Rhea" id="RHEA-COMP:17339"/>
        <dbReference type="Rhea" id="RHEA-COMP:17340"/>
        <dbReference type="ChEBI" id="CHEBI:33019"/>
        <dbReference type="ChEBI" id="CHEBI:61560"/>
        <dbReference type="ChEBI" id="CHEBI:173112"/>
        <dbReference type="EC" id="2.7.7.7"/>
    </reaction>
</comment>
<dbReference type="InterPro" id="IPR037160">
    <property type="entry name" value="DNA_Pol_thumb_sf"/>
</dbReference>
<evidence type="ECO:0000256" key="2">
    <source>
        <dbReference type="ARBA" id="ARBA00004496"/>
    </source>
</evidence>
<dbReference type="GO" id="GO:0006281">
    <property type="term" value="P:DNA repair"/>
    <property type="evidence" value="ECO:0007669"/>
    <property type="project" value="UniProtKB-KW"/>
</dbReference>
<evidence type="ECO:0000256" key="9">
    <source>
        <dbReference type="ARBA" id="ARBA00022695"/>
    </source>
</evidence>
<evidence type="ECO:0000256" key="17">
    <source>
        <dbReference type="ARBA" id="ARBA00035726"/>
    </source>
</evidence>
<keyword evidence="26" id="KW-1185">Reference proteome</keyword>
<evidence type="ECO:0000256" key="7">
    <source>
        <dbReference type="ARBA" id="ARBA00022634"/>
    </source>
</evidence>
<dbReference type="InterPro" id="IPR043519">
    <property type="entry name" value="NT_sf"/>
</dbReference>
<evidence type="ECO:0000256" key="16">
    <source>
        <dbReference type="ARBA" id="ARBA00035717"/>
    </source>
</evidence>
<dbReference type="NCBIfam" id="NF006375">
    <property type="entry name" value="PRK08609.1"/>
    <property type="match status" value="1"/>
</dbReference>
<gene>
    <name evidence="25" type="primary">polX</name>
    <name evidence="25" type="ORF">MFMK1_003101</name>
</gene>
<evidence type="ECO:0000259" key="23">
    <source>
        <dbReference type="SMART" id="SM00481"/>
    </source>
</evidence>
<dbReference type="GO" id="GO:0140078">
    <property type="term" value="F:class I DNA-(apurinic or apyrimidinic site) endonuclease activity"/>
    <property type="evidence" value="ECO:0007669"/>
    <property type="project" value="UniProtKB-EC"/>
</dbReference>
<dbReference type="PIRSF" id="PIRSF005047">
    <property type="entry name" value="UCP005047_YshC"/>
    <property type="match status" value="1"/>
</dbReference>
<evidence type="ECO:0000256" key="6">
    <source>
        <dbReference type="ARBA" id="ARBA00022481"/>
    </source>
</evidence>
<dbReference type="Gene3D" id="3.20.20.140">
    <property type="entry name" value="Metal-dependent hydrolases"/>
    <property type="match status" value="1"/>
</dbReference>
<name>A0AAU0UQM1_9FIRM</name>
<dbReference type="Pfam" id="PF14716">
    <property type="entry name" value="HHH_8"/>
    <property type="match status" value="1"/>
</dbReference>
<evidence type="ECO:0000256" key="1">
    <source>
        <dbReference type="ARBA" id="ARBA00001946"/>
    </source>
</evidence>
<evidence type="ECO:0000256" key="15">
    <source>
        <dbReference type="ARBA" id="ARBA00023204"/>
    </source>
</evidence>
<dbReference type="Pfam" id="PF14791">
    <property type="entry name" value="DNA_pol_B_thumb"/>
    <property type="match status" value="1"/>
</dbReference>
<comment type="subcellular location">
    <subcellularLocation>
        <location evidence="2">Cytoplasm</location>
    </subcellularLocation>
</comment>
<dbReference type="GO" id="GO:0042578">
    <property type="term" value="F:phosphoric ester hydrolase activity"/>
    <property type="evidence" value="ECO:0007669"/>
    <property type="project" value="TreeGrafter"/>
</dbReference>
<evidence type="ECO:0000256" key="18">
    <source>
        <dbReference type="ARBA" id="ARBA00044632"/>
    </source>
</evidence>
<evidence type="ECO:0000256" key="8">
    <source>
        <dbReference type="ARBA" id="ARBA00022679"/>
    </source>
</evidence>
<dbReference type="Pfam" id="PF02811">
    <property type="entry name" value="PHP"/>
    <property type="match status" value="1"/>
</dbReference>
<keyword evidence="25" id="KW-0540">Nuclease</keyword>
<dbReference type="InterPro" id="IPR003583">
    <property type="entry name" value="Hlx-hairpin-Hlx_DNA-bd_motif"/>
</dbReference>
<keyword evidence="13" id="KW-0239">DNA-directed DNA polymerase</keyword>
<dbReference type="GO" id="GO:0003887">
    <property type="term" value="F:DNA-directed DNA polymerase activity"/>
    <property type="evidence" value="ECO:0007669"/>
    <property type="project" value="UniProtKB-KW"/>
</dbReference>
<dbReference type="FunFam" id="3.20.20.140:FF:000047">
    <property type="entry name" value="PHP domain-containing protein"/>
    <property type="match status" value="1"/>
</dbReference>
<dbReference type="EC" id="4.2.99.18" evidence="4"/>
<evidence type="ECO:0000313" key="25">
    <source>
        <dbReference type="EMBL" id="WRO23245.1"/>
    </source>
</evidence>
<accession>A0AAU0UQM1</accession>
<dbReference type="SUPFAM" id="SSF47802">
    <property type="entry name" value="DNA polymerase beta, N-terminal domain-like"/>
    <property type="match status" value="1"/>
</dbReference>
<evidence type="ECO:0000256" key="21">
    <source>
        <dbReference type="ARBA" id="ARBA00049244"/>
    </source>
</evidence>
<dbReference type="InterPro" id="IPR002008">
    <property type="entry name" value="DNA_pol_X_beta-like"/>
</dbReference>
<reference evidence="25 26" key="1">
    <citation type="submission" date="2023-04" db="EMBL/GenBank/DDBJ databases">
        <authorList>
            <person name="Hsu D."/>
        </authorList>
    </citation>
    <scope>NUCLEOTIDE SEQUENCE [LARGE SCALE GENOMIC DNA]</scope>
    <source>
        <strain evidence="25 26">MK1</strain>
    </source>
</reference>
<keyword evidence="15" id="KW-0234">DNA repair</keyword>
<dbReference type="PRINTS" id="PR00870">
    <property type="entry name" value="DNAPOLXBETA"/>
</dbReference>
<dbReference type="NCBIfam" id="NF005928">
    <property type="entry name" value="PRK07945.1"/>
    <property type="match status" value="1"/>
</dbReference>
<dbReference type="PANTHER" id="PTHR36928:SF1">
    <property type="entry name" value="PHOSPHATASE YCDX-RELATED"/>
    <property type="match status" value="1"/>
</dbReference>
<keyword evidence="25" id="KW-0269">Exonuclease</keyword>